<accession>A0ABT4XZ57</accession>
<evidence type="ECO:0000313" key="3">
    <source>
        <dbReference type="EMBL" id="MDA8481779.1"/>
    </source>
</evidence>
<evidence type="ECO:0000256" key="1">
    <source>
        <dbReference type="ARBA" id="ARBA00006484"/>
    </source>
</evidence>
<dbReference type="Proteomes" id="UP001211689">
    <property type="component" value="Unassembled WGS sequence"/>
</dbReference>
<protein>
    <submittedName>
        <fullName evidence="3">SDR family oxidoreductase</fullName>
    </submittedName>
</protein>
<dbReference type="PRINTS" id="PR00081">
    <property type="entry name" value="GDHRDH"/>
</dbReference>
<comment type="similarity">
    <text evidence="1">Belongs to the short-chain dehydrogenases/reductases (SDR) family.</text>
</comment>
<dbReference type="InterPro" id="IPR036291">
    <property type="entry name" value="NAD(P)-bd_dom_sf"/>
</dbReference>
<keyword evidence="4" id="KW-1185">Reference proteome</keyword>
<dbReference type="RefSeq" id="WP_190829006.1">
    <property type="nucleotide sequence ID" value="NZ_JANEWF010000001.1"/>
</dbReference>
<proteinExistence type="inferred from homology"/>
<dbReference type="PANTHER" id="PTHR43477">
    <property type="entry name" value="DIHYDROANTICAPSIN 7-DEHYDROGENASE"/>
    <property type="match status" value="1"/>
</dbReference>
<dbReference type="Pfam" id="PF13561">
    <property type="entry name" value="adh_short_C2"/>
    <property type="match status" value="1"/>
</dbReference>
<gene>
    <name evidence="3" type="ORF">NNO07_01760</name>
</gene>
<dbReference type="EMBL" id="JANEWF010000001">
    <property type="protein sequence ID" value="MDA8481779.1"/>
    <property type="molecule type" value="Genomic_DNA"/>
</dbReference>
<dbReference type="InterPro" id="IPR002347">
    <property type="entry name" value="SDR_fam"/>
</dbReference>
<dbReference type="InterPro" id="IPR051122">
    <property type="entry name" value="SDR_DHRS6-like"/>
</dbReference>
<name>A0ABT4XZ57_METRE</name>
<evidence type="ECO:0000313" key="4">
    <source>
        <dbReference type="Proteomes" id="UP001211689"/>
    </source>
</evidence>
<organism evidence="3 4">
    <name type="scientific">Metapseudomonas resinovorans</name>
    <name type="common">Pseudomonas resinovorans</name>
    <dbReference type="NCBI Taxonomy" id="53412"/>
    <lineage>
        <taxon>Bacteria</taxon>
        <taxon>Pseudomonadati</taxon>
        <taxon>Pseudomonadota</taxon>
        <taxon>Gammaproteobacteria</taxon>
        <taxon>Pseudomonadales</taxon>
        <taxon>Pseudomonadaceae</taxon>
        <taxon>Metapseudomonas</taxon>
    </lineage>
</organism>
<dbReference type="SUPFAM" id="SSF51735">
    <property type="entry name" value="NAD(P)-binding Rossmann-fold domains"/>
    <property type="match status" value="1"/>
</dbReference>
<dbReference type="Gene3D" id="3.40.50.720">
    <property type="entry name" value="NAD(P)-binding Rossmann-like Domain"/>
    <property type="match status" value="1"/>
</dbReference>
<dbReference type="PANTHER" id="PTHR43477:SF1">
    <property type="entry name" value="DIHYDROANTICAPSIN 7-DEHYDROGENASE"/>
    <property type="match status" value="1"/>
</dbReference>
<dbReference type="CDD" id="cd05233">
    <property type="entry name" value="SDR_c"/>
    <property type="match status" value="1"/>
</dbReference>
<keyword evidence="2" id="KW-0560">Oxidoreductase</keyword>
<evidence type="ECO:0000256" key="2">
    <source>
        <dbReference type="ARBA" id="ARBA00023002"/>
    </source>
</evidence>
<reference evidence="3 4" key="1">
    <citation type="submission" date="2022-07" db="EMBL/GenBank/DDBJ databases">
        <title>Genome Analysis of Selected Gammaproteobacteria from Nigerian Food snails.</title>
        <authorList>
            <person name="Okafor A.C."/>
        </authorList>
    </citation>
    <scope>NUCLEOTIDE SEQUENCE [LARGE SCALE GENOMIC DNA]</scope>
    <source>
        <strain evidence="3 4">Awg 2</strain>
    </source>
</reference>
<sequence length="248" mass="25934">MSQHEFENRLAVVTGASSGIGLAVVERLLARGARVLAMSRRPGELHGLQARFGEQLHWQAGDVTQASDLTALAQIARDLGPIHYLVPNAGIARLADGLDVSSFEQQWAVNGSGALNTLAALSAQLAEPASVVFIGTFLSQVTFPGLAAYIASKTALKAQMRTLAVEMAPRGVRLNMVSPGPTDTPIWSTLGLGSDELAAVAATVNQRLVGGRFLESGAVADAILFLLSSAGRGLFGQDLVVDSGYTLR</sequence>
<comment type="caution">
    <text evidence="3">The sequence shown here is derived from an EMBL/GenBank/DDBJ whole genome shotgun (WGS) entry which is preliminary data.</text>
</comment>